<keyword evidence="6" id="KW-0498">Mitosis</keyword>
<evidence type="ECO:0000256" key="6">
    <source>
        <dbReference type="ARBA" id="ARBA00022776"/>
    </source>
</evidence>
<dbReference type="Pfam" id="PF06470">
    <property type="entry name" value="SMC_hinge"/>
    <property type="match status" value="1"/>
</dbReference>
<dbReference type="InParanoid" id="A0A7M7JXK1"/>
<proteinExistence type="inferred from homology"/>
<evidence type="ECO:0000256" key="5">
    <source>
        <dbReference type="ARBA" id="ARBA00022618"/>
    </source>
</evidence>
<evidence type="ECO:0000259" key="12">
    <source>
        <dbReference type="SMART" id="SM00968"/>
    </source>
</evidence>
<feature type="coiled-coil region" evidence="11">
    <location>
        <begin position="1036"/>
        <end position="1070"/>
    </location>
</feature>
<dbReference type="FunFam" id="3.40.50.300:FF:000564">
    <property type="entry name" value="Structural maintenance of chromosomes 1A"/>
    <property type="match status" value="1"/>
</dbReference>
<dbReference type="GO" id="GO:0016887">
    <property type="term" value="F:ATP hydrolysis activity"/>
    <property type="evidence" value="ECO:0007669"/>
    <property type="project" value="InterPro"/>
</dbReference>
<keyword evidence="14" id="KW-1185">Reference proteome</keyword>
<dbReference type="Gene3D" id="3.40.50.300">
    <property type="entry name" value="P-loop containing nucleotide triphosphate hydrolases"/>
    <property type="match status" value="2"/>
</dbReference>
<dbReference type="GeneID" id="111248802"/>
<dbReference type="PANTHER" id="PTHR18937">
    <property type="entry name" value="STRUCTURAL MAINTENANCE OF CHROMOSOMES SMC FAMILY MEMBER"/>
    <property type="match status" value="1"/>
</dbReference>
<comment type="similarity">
    <text evidence="3">Belongs to the SMC family. SMC1 subfamily.</text>
</comment>
<dbReference type="GO" id="GO:0051301">
    <property type="term" value="P:cell division"/>
    <property type="evidence" value="ECO:0007669"/>
    <property type="project" value="UniProtKB-KW"/>
</dbReference>
<dbReference type="KEGG" id="vde:111248802"/>
<dbReference type="GO" id="GO:0005634">
    <property type="term" value="C:nucleus"/>
    <property type="evidence" value="ECO:0007669"/>
    <property type="project" value="UniProtKB-SubCell"/>
</dbReference>
<dbReference type="InterPro" id="IPR028468">
    <property type="entry name" value="Smc1_ABC"/>
</dbReference>
<dbReference type="GO" id="GO:0003677">
    <property type="term" value="F:DNA binding"/>
    <property type="evidence" value="ECO:0007669"/>
    <property type="project" value="TreeGrafter"/>
</dbReference>
<dbReference type="Proteomes" id="UP000594260">
    <property type="component" value="Unplaced"/>
</dbReference>
<dbReference type="FunCoup" id="A0A7M7JXK1">
    <property type="interactions" value="1385"/>
</dbReference>
<dbReference type="GO" id="GO:0008278">
    <property type="term" value="C:cohesin complex"/>
    <property type="evidence" value="ECO:0007669"/>
    <property type="project" value="InterPro"/>
</dbReference>
<dbReference type="FunFam" id="1.20.1060.20:FF:000001">
    <property type="entry name" value="Structural maintenance of chromosomes 1A"/>
    <property type="match status" value="1"/>
</dbReference>
<comment type="subcellular location">
    <subcellularLocation>
        <location evidence="2">Chromosome</location>
    </subcellularLocation>
    <subcellularLocation>
        <location evidence="1 10">Nucleus</location>
    </subcellularLocation>
</comment>
<dbReference type="InterPro" id="IPR036277">
    <property type="entry name" value="SMC_hinge_sf"/>
</dbReference>
<evidence type="ECO:0000256" key="7">
    <source>
        <dbReference type="ARBA" id="ARBA00023054"/>
    </source>
</evidence>
<dbReference type="PANTHER" id="PTHR18937:SF12">
    <property type="entry name" value="STRUCTURAL MAINTENANCE OF CHROMOSOMES PROTEIN"/>
    <property type="match status" value="1"/>
</dbReference>
<feature type="coiled-coil region" evidence="11">
    <location>
        <begin position="407"/>
        <end position="476"/>
    </location>
</feature>
<dbReference type="InterPro" id="IPR024704">
    <property type="entry name" value="SMC"/>
</dbReference>
<accession>A0A7M7JXK1</accession>
<evidence type="ECO:0000256" key="9">
    <source>
        <dbReference type="ARBA" id="ARBA00023306"/>
    </source>
</evidence>
<evidence type="ECO:0000313" key="13">
    <source>
        <dbReference type="EnsemblMetazoa" id="XP_022657493"/>
    </source>
</evidence>
<reference evidence="13" key="1">
    <citation type="submission" date="2021-01" db="UniProtKB">
        <authorList>
            <consortium name="EnsemblMetazoa"/>
        </authorList>
    </citation>
    <scope>IDENTIFICATION</scope>
</reference>
<dbReference type="PIRSF" id="PIRSF005719">
    <property type="entry name" value="SMC"/>
    <property type="match status" value="1"/>
</dbReference>
<feature type="coiled-coil region" evidence="11">
    <location>
        <begin position="675"/>
        <end position="702"/>
    </location>
</feature>
<protein>
    <recommendedName>
        <fullName evidence="10">Structural maintenance of chromosomes protein</fullName>
    </recommendedName>
</protein>
<dbReference type="AlphaFoldDB" id="A0A7M7JXK1"/>
<dbReference type="RefSeq" id="XP_022657493.1">
    <property type="nucleotide sequence ID" value="XM_022801758.1"/>
</dbReference>
<feature type="coiled-coil region" evidence="11">
    <location>
        <begin position="738"/>
        <end position="820"/>
    </location>
</feature>
<dbReference type="GO" id="GO:0007062">
    <property type="term" value="P:sister chromatid cohesion"/>
    <property type="evidence" value="ECO:0007669"/>
    <property type="project" value="InterPro"/>
</dbReference>
<evidence type="ECO:0000256" key="3">
    <source>
        <dbReference type="ARBA" id="ARBA00005597"/>
    </source>
</evidence>
<dbReference type="EnsemblMetazoa" id="XM_022801758">
    <property type="protein sequence ID" value="XP_022657493"/>
    <property type="gene ID" value="LOC111248802"/>
</dbReference>
<feature type="coiled-coil region" evidence="11">
    <location>
        <begin position="854"/>
        <end position="934"/>
    </location>
</feature>
<dbReference type="SUPFAM" id="SSF75553">
    <property type="entry name" value="Smc hinge domain"/>
    <property type="match status" value="1"/>
</dbReference>
<dbReference type="InterPro" id="IPR027417">
    <property type="entry name" value="P-loop_NTPase"/>
</dbReference>
<dbReference type="Gene3D" id="3.30.70.1620">
    <property type="match status" value="1"/>
</dbReference>
<dbReference type="InterPro" id="IPR010935">
    <property type="entry name" value="SMC_hinge"/>
</dbReference>
<organism evidence="13 14">
    <name type="scientific">Varroa destructor</name>
    <name type="common">Honeybee mite</name>
    <dbReference type="NCBI Taxonomy" id="109461"/>
    <lineage>
        <taxon>Eukaryota</taxon>
        <taxon>Metazoa</taxon>
        <taxon>Ecdysozoa</taxon>
        <taxon>Arthropoda</taxon>
        <taxon>Chelicerata</taxon>
        <taxon>Arachnida</taxon>
        <taxon>Acari</taxon>
        <taxon>Parasitiformes</taxon>
        <taxon>Mesostigmata</taxon>
        <taxon>Gamasina</taxon>
        <taxon>Dermanyssoidea</taxon>
        <taxon>Varroidae</taxon>
        <taxon>Varroa</taxon>
    </lineage>
</organism>
<dbReference type="OrthoDB" id="413649at2759"/>
<feature type="domain" description="SMC hinge" evidence="12">
    <location>
        <begin position="512"/>
        <end position="631"/>
    </location>
</feature>
<keyword evidence="5" id="KW-0132">Cell division</keyword>
<evidence type="ECO:0000256" key="1">
    <source>
        <dbReference type="ARBA" id="ARBA00004123"/>
    </source>
</evidence>
<dbReference type="CTD" id="42853"/>
<evidence type="ECO:0000256" key="10">
    <source>
        <dbReference type="PIRNR" id="PIRNR005719"/>
    </source>
</evidence>
<keyword evidence="8 10" id="KW-0539">Nucleus</keyword>
<dbReference type="OMA" id="KHMDFQR"/>
<evidence type="ECO:0000313" key="14">
    <source>
        <dbReference type="Proteomes" id="UP000594260"/>
    </source>
</evidence>
<dbReference type="SUPFAM" id="SSF52540">
    <property type="entry name" value="P-loop containing nucleoside triphosphate hydrolases"/>
    <property type="match status" value="1"/>
</dbReference>
<dbReference type="Gene3D" id="1.20.1060.20">
    <property type="match status" value="1"/>
</dbReference>
<dbReference type="InterPro" id="IPR003395">
    <property type="entry name" value="RecF/RecN/SMC_N"/>
</dbReference>
<evidence type="ECO:0000256" key="4">
    <source>
        <dbReference type="ARBA" id="ARBA00022454"/>
    </source>
</evidence>
<keyword evidence="9" id="KW-0131">Cell cycle</keyword>
<dbReference type="Gene3D" id="1.20.5.340">
    <property type="match status" value="1"/>
</dbReference>
<dbReference type="SMART" id="SM00968">
    <property type="entry name" value="SMC_hinge"/>
    <property type="match status" value="1"/>
</dbReference>
<dbReference type="CDD" id="cd03275">
    <property type="entry name" value="ABC_SMC1_euk"/>
    <property type="match status" value="2"/>
</dbReference>
<keyword evidence="7 11" id="KW-0175">Coiled coil</keyword>
<evidence type="ECO:0000256" key="8">
    <source>
        <dbReference type="ARBA" id="ARBA00023242"/>
    </source>
</evidence>
<name>A0A7M7JXK1_VARDE</name>
<keyword evidence="4" id="KW-0158">Chromosome</keyword>
<evidence type="ECO:0000256" key="11">
    <source>
        <dbReference type="SAM" id="Coils"/>
    </source>
</evidence>
<dbReference type="Pfam" id="PF02463">
    <property type="entry name" value="SMC_N"/>
    <property type="match status" value="1"/>
</dbReference>
<sequence length="1233" mass="142452">MGYLKYIEVENFKSYRGRQIIGPLKPFTAIIGPNGSGKSNFMDAISFVLGEKQKQLRVKRFSDLIHGAPIGQPVASRAHVKAVYEHDDGSDLQFTRMVTGSTSEYLINGVACSAEHYLQKLEILGINVKAKNFLVFQGAVESIAMKNPKERTVLFEEISRSGDHKAEYERCKKEMISAEEETQCTYQKKKGIAAERKEAQIEKQEAEKYQKLKEDVGTKQVNLHLFRLFHQERESRECEEELQKKNVQLAEVNRRKDKIEAELKEKKKDVGKAQRELAKVEQTHRDADVELNKRKPAYIKAKEKTAHMQKKLDAAKKSLEAATKTHKSHQGEIEELEHELSQVEKKIEAYEQESIETAARKGRDVSLEESQVKEYNRLKEKAGKMASAALQEYDSVAREQKTDQDHLDNELRKRNECEAKLKQKKAELEENQRRINKLVDYIKTSENSLQDLKEEEKKLRVEVVEAKKRHQELTQKFEDVCASLGDAKVDKHEDARRKRKSEIVEHFKKLYPGVHDRLVNLCHPIHKKYNVALTKVLGRNMEAIVVDTEKTGRACIQYLKEQMLEAETFLPLDYIDFKPLKERLREFKDVPNVKLLYDVLKYEPLSIKKAVLYATNNALVCETAEDAAKVAFQSPDGKRYDAVALDGTYYQKNGFISGGSSDLAKRAKRWDDKDFHKLKDQKEKLQEDLREAMKTARKESDLTTIESQIKGLETRIKYSKTDKDNTEKKVTNSLRSEIEKLEKDYATFEPRVKQLEQSMREREGRINEIKARQNTVEDDVFRDFCEQIGVANIREYEERELHASQEREKQRAELENQKNRIASHLEYERTKDTLALVNKWTGTVEQDQQELGRLKEIEQKQKELIEQQMEAISTLKNERQSKKIRVDEIDEEVAEIRKRLTAQQKEVTGVQKTVTQAEAKLEQKRSERHTLLQSCKLEGIRIPLIRGSMEDIVLQEDGEEGQGNQNLSQGTNVMSQMYAREAAMEIDYNQLSEEQQEVDTPEEVRKITARMEKEINDMTNMLQRIQAPNFKAMEKLDSVKERLKDTDTEFEHARKKVRKAKSNFELVKRERFQKFNTCFEHVSNCIDEIYKSLTNNPSAQAFLGPENPEEPYLEGINYNCVAPGKRFQPMSNLSGGEKTVAALALLFAIHSYQPAPFFVLDEIDAALDNTNIGKVARFIREKTQTSFQCIVISLKEEFYGHADCLVGICPDPGECTISRIYTIDLSEHEDTFV</sequence>
<evidence type="ECO:0000256" key="2">
    <source>
        <dbReference type="ARBA" id="ARBA00004286"/>
    </source>
</evidence>
<feature type="coiled-coil region" evidence="11">
    <location>
        <begin position="192"/>
        <end position="360"/>
    </location>
</feature>
<dbReference type="GO" id="GO:0005524">
    <property type="term" value="F:ATP binding"/>
    <property type="evidence" value="ECO:0007669"/>
    <property type="project" value="InterPro"/>
</dbReference>